<keyword evidence="3" id="KW-1185">Reference proteome</keyword>
<feature type="chain" id="PRO_5046008531" description="ABC-type transport auxiliary lipoprotein component domain-containing protein" evidence="1">
    <location>
        <begin position="23"/>
        <end position="234"/>
    </location>
</feature>
<evidence type="ECO:0000313" key="2">
    <source>
        <dbReference type="EMBL" id="MFD2275201.1"/>
    </source>
</evidence>
<keyword evidence="1" id="KW-0732">Signal</keyword>
<feature type="signal peptide" evidence="1">
    <location>
        <begin position="1"/>
        <end position="22"/>
    </location>
</feature>
<dbReference type="Proteomes" id="UP001597297">
    <property type="component" value="Unassembled WGS sequence"/>
</dbReference>
<sequence>MKKLISSLSLSALTMVVFSSCSTDLTQAQKEAITSVSVLRHRVAADAQQPVQAVDMEGHKHKDPVVYTGDESVVSKKDTGVTGVLFEEATDAGVLAKKNGNQSEIDKINSVVYPRIAEALEQRAIVAVKENGFLGSRWAPSSPHYFDGEIEAYGLQERVREGEAVFLQAVVTMRVWFVSDGKKLFSQPMELRSKNAYTVADYVENPELLRNVFQEAGNDFSVQFKELLVNKFGR</sequence>
<evidence type="ECO:0000256" key="1">
    <source>
        <dbReference type="SAM" id="SignalP"/>
    </source>
</evidence>
<dbReference type="EMBL" id="JBHUJC010000003">
    <property type="protein sequence ID" value="MFD2275201.1"/>
    <property type="molecule type" value="Genomic_DNA"/>
</dbReference>
<proteinExistence type="predicted"/>
<dbReference type="RefSeq" id="WP_377094949.1">
    <property type="nucleotide sequence ID" value="NZ_JBHSJM010000001.1"/>
</dbReference>
<reference evidence="3" key="1">
    <citation type="journal article" date="2019" name="Int. J. Syst. Evol. Microbiol.">
        <title>The Global Catalogue of Microorganisms (GCM) 10K type strain sequencing project: providing services to taxonomists for standard genome sequencing and annotation.</title>
        <authorList>
            <consortium name="The Broad Institute Genomics Platform"/>
            <consortium name="The Broad Institute Genome Sequencing Center for Infectious Disease"/>
            <person name="Wu L."/>
            <person name="Ma J."/>
        </authorList>
    </citation>
    <scope>NUCLEOTIDE SEQUENCE [LARGE SCALE GENOMIC DNA]</scope>
    <source>
        <strain evidence="3">JCM 16545</strain>
    </source>
</reference>
<comment type="caution">
    <text evidence="2">The sequence shown here is derived from an EMBL/GenBank/DDBJ whole genome shotgun (WGS) entry which is preliminary data.</text>
</comment>
<organism evidence="2 3">
    <name type="scientific">Rubritalea spongiae</name>
    <dbReference type="NCBI Taxonomy" id="430797"/>
    <lineage>
        <taxon>Bacteria</taxon>
        <taxon>Pseudomonadati</taxon>
        <taxon>Verrucomicrobiota</taxon>
        <taxon>Verrucomicrobiia</taxon>
        <taxon>Verrucomicrobiales</taxon>
        <taxon>Rubritaleaceae</taxon>
        <taxon>Rubritalea</taxon>
    </lineage>
</organism>
<evidence type="ECO:0000313" key="3">
    <source>
        <dbReference type="Proteomes" id="UP001597297"/>
    </source>
</evidence>
<evidence type="ECO:0008006" key="4">
    <source>
        <dbReference type="Google" id="ProtNLM"/>
    </source>
</evidence>
<protein>
    <recommendedName>
        <fullName evidence="4">ABC-type transport auxiliary lipoprotein component domain-containing protein</fullName>
    </recommendedName>
</protein>
<gene>
    <name evidence="2" type="ORF">ACFSQZ_01860</name>
</gene>
<accession>A0ABW5DYQ0</accession>
<dbReference type="PROSITE" id="PS51257">
    <property type="entry name" value="PROKAR_LIPOPROTEIN"/>
    <property type="match status" value="1"/>
</dbReference>
<name>A0ABW5DYQ0_9BACT</name>